<dbReference type="SUPFAM" id="SSF81321">
    <property type="entry name" value="Family A G protein-coupled receptor-like"/>
    <property type="match status" value="1"/>
</dbReference>
<keyword evidence="3 8" id="KW-1133">Transmembrane helix</keyword>
<sequence>MNQWEVIFGGTSSFDIYLLSGFVFFLYIPFVVLVILYSKILIKLKEQAHPGEQSASAEEQRTRTNRKVLKMTVAIVVAFFICWIPLSINVMIFYLVPRKNLDVCKFFVSHNVALFMACTNCAINPIICLTFSSNYRQALRRLVNCCHAVQG</sequence>
<dbReference type="PANTHER" id="PTHR45695:SF9">
    <property type="entry name" value="LEUCOKININ RECEPTOR"/>
    <property type="match status" value="1"/>
</dbReference>
<dbReference type="EMBL" id="CALNXI010000719">
    <property type="protein sequence ID" value="CAH3039912.1"/>
    <property type="molecule type" value="Genomic_DNA"/>
</dbReference>
<feature type="transmembrane region" description="Helical" evidence="8">
    <location>
        <begin position="71"/>
        <end position="96"/>
    </location>
</feature>
<dbReference type="InterPro" id="IPR000276">
    <property type="entry name" value="GPCR_Rhodpsn"/>
</dbReference>
<dbReference type="PRINTS" id="PR00237">
    <property type="entry name" value="GPCRRHODOPSN"/>
</dbReference>
<keyword evidence="6" id="KW-0675">Receptor</keyword>
<dbReference type="CDD" id="cd00637">
    <property type="entry name" value="7tm_classA_rhodopsin-like"/>
    <property type="match status" value="1"/>
</dbReference>
<evidence type="ECO:0000256" key="6">
    <source>
        <dbReference type="ARBA" id="ARBA00023170"/>
    </source>
</evidence>
<accession>A0ABN8N5Z5</accession>
<evidence type="ECO:0000256" key="8">
    <source>
        <dbReference type="SAM" id="Phobius"/>
    </source>
</evidence>
<evidence type="ECO:0000313" key="10">
    <source>
        <dbReference type="EMBL" id="CAH3039912.1"/>
    </source>
</evidence>
<evidence type="ECO:0000256" key="1">
    <source>
        <dbReference type="ARBA" id="ARBA00004141"/>
    </source>
</evidence>
<evidence type="ECO:0000256" key="3">
    <source>
        <dbReference type="ARBA" id="ARBA00022989"/>
    </source>
</evidence>
<dbReference type="Proteomes" id="UP001159427">
    <property type="component" value="Unassembled WGS sequence"/>
</dbReference>
<comment type="subcellular location">
    <subcellularLocation>
        <location evidence="1">Membrane</location>
        <topology evidence="1">Multi-pass membrane protein</topology>
    </subcellularLocation>
</comment>
<organism evidence="10 11">
    <name type="scientific">Porites evermanni</name>
    <dbReference type="NCBI Taxonomy" id="104178"/>
    <lineage>
        <taxon>Eukaryota</taxon>
        <taxon>Metazoa</taxon>
        <taxon>Cnidaria</taxon>
        <taxon>Anthozoa</taxon>
        <taxon>Hexacorallia</taxon>
        <taxon>Scleractinia</taxon>
        <taxon>Fungiina</taxon>
        <taxon>Poritidae</taxon>
        <taxon>Porites</taxon>
    </lineage>
</organism>
<evidence type="ECO:0000313" key="11">
    <source>
        <dbReference type="Proteomes" id="UP001159427"/>
    </source>
</evidence>
<feature type="domain" description="G-protein coupled receptors family 1 profile" evidence="9">
    <location>
        <begin position="1"/>
        <end position="128"/>
    </location>
</feature>
<gene>
    <name evidence="10" type="ORF">PEVE_00039992</name>
</gene>
<evidence type="ECO:0000259" key="9">
    <source>
        <dbReference type="PROSITE" id="PS50262"/>
    </source>
</evidence>
<name>A0ABN8N5Z5_9CNID</name>
<dbReference type="PROSITE" id="PS50262">
    <property type="entry name" value="G_PROTEIN_RECEP_F1_2"/>
    <property type="match status" value="1"/>
</dbReference>
<reference evidence="10 11" key="1">
    <citation type="submission" date="2022-05" db="EMBL/GenBank/DDBJ databases">
        <authorList>
            <consortium name="Genoscope - CEA"/>
            <person name="William W."/>
        </authorList>
    </citation>
    <scope>NUCLEOTIDE SEQUENCE [LARGE SCALE GENOMIC DNA]</scope>
</reference>
<keyword evidence="4" id="KW-0297">G-protein coupled receptor</keyword>
<protein>
    <recommendedName>
        <fullName evidence="9">G-protein coupled receptors family 1 profile domain-containing protein</fullName>
    </recommendedName>
</protein>
<evidence type="ECO:0000256" key="5">
    <source>
        <dbReference type="ARBA" id="ARBA00023136"/>
    </source>
</evidence>
<comment type="caution">
    <text evidence="10">The sequence shown here is derived from an EMBL/GenBank/DDBJ whole genome shotgun (WGS) entry which is preliminary data.</text>
</comment>
<dbReference type="Pfam" id="PF00001">
    <property type="entry name" value="7tm_1"/>
    <property type="match status" value="1"/>
</dbReference>
<dbReference type="PANTHER" id="PTHR45695">
    <property type="entry name" value="LEUCOKININ RECEPTOR-RELATED"/>
    <property type="match status" value="1"/>
</dbReference>
<dbReference type="Gene3D" id="1.20.1070.10">
    <property type="entry name" value="Rhodopsin 7-helix transmembrane proteins"/>
    <property type="match status" value="1"/>
</dbReference>
<evidence type="ECO:0000256" key="2">
    <source>
        <dbReference type="ARBA" id="ARBA00022692"/>
    </source>
</evidence>
<dbReference type="InterPro" id="IPR017452">
    <property type="entry name" value="GPCR_Rhodpsn_7TM"/>
</dbReference>
<feature type="transmembrane region" description="Helical" evidence="8">
    <location>
        <begin position="108"/>
        <end position="131"/>
    </location>
</feature>
<keyword evidence="5 8" id="KW-0472">Membrane</keyword>
<keyword evidence="11" id="KW-1185">Reference proteome</keyword>
<evidence type="ECO:0000256" key="4">
    <source>
        <dbReference type="ARBA" id="ARBA00023040"/>
    </source>
</evidence>
<feature type="transmembrane region" description="Helical" evidence="8">
    <location>
        <begin position="16"/>
        <end position="37"/>
    </location>
</feature>
<keyword evidence="7" id="KW-0807">Transducer</keyword>
<keyword evidence="2 8" id="KW-0812">Transmembrane</keyword>
<evidence type="ECO:0000256" key="7">
    <source>
        <dbReference type="ARBA" id="ARBA00023224"/>
    </source>
</evidence>
<proteinExistence type="predicted"/>